<dbReference type="Pfam" id="PF01344">
    <property type="entry name" value="Kelch_1"/>
    <property type="match status" value="1"/>
</dbReference>
<keyword evidence="1" id="KW-0880">Kelch repeat</keyword>
<reference evidence="2" key="1">
    <citation type="submission" date="2023-01" db="EMBL/GenBank/DDBJ databases">
        <title>Genome assembly of the deep-sea coral Lophelia pertusa.</title>
        <authorList>
            <person name="Herrera S."/>
            <person name="Cordes E."/>
        </authorList>
    </citation>
    <scope>NUCLEOTIDE SEQUENCE</scope>
    <source>
        <strain evidence="2">USNM1676648</strain>
        <tissue evidence="2">Polyp</tissue>
    </source>
</reference>
<name>A0A9W9ZAF3_9CNID</name>
<dbReference type="AlphaFoldDB" id="A0A9W9ZAF3"/>
<evidence type="ECO:0000313" key="2">
    <source>
        <dbReference type="EMBL" id="KAJ7378047.1"/>
    </source>
</evidence>
<dbReference type="EC" id="2.3.2.27" evidence="2"/>
<dbReference type="SMART" id="SM00612">
    <property type="entry name" value="Kelch"/>
    <property type="match status" value="5"/>
</dbReference>
<keyword evidence="2" id="KW-0012">Acyltransferase</keyword>
<comment type="caution">
    <text evidence="2">The sequence shown here is derived from an EMBL/GenBank/DDBJ whole genome shotgun (WGS) entry which is preliminary data.</text>
</comment>
<evidence type="ECO:0000313" key="3">
    <source>
        <dbReference type="Proteomes" id="UP001163046"/>
    </source>
</evidence>
<dbReference type="PANTHER" id="PTHR45632:SF30">
    <property type="entry name" value="BTB DOMAIN-CONTAINING PROTEIN"/>
    <property type="match status" value="1"/>
</dbReference>
<keyword evidence="3" id="KW-1185">Reference proteome</keyword>
<accession>A0A9W9ZAF3</accession>
<dbReference type="GO" id="GO:0061630">
    <property type="term" value="F:ubiquitin protein ligase activity"/>
    <property type="evidence" value="ECO:0007669"/>
    <property type="project" value="UniProtKB-EC"/>
</dbReference>
<protein>
    <submittedName>
        <fullName evidence="2">Kelch-like protein 29</fullName>
        <ecNumber evidence="2">2.3.2.27</ecNumber>
    </submittedName>
</protein>
<dbReference type="InterPro" id="IPR006652">
    <property type="entry name" value="Kelch_1"/>
</dbReference>
<evidence type="ECO:0000256" key="1">
    <source>
        <dbReference type="ARBA" id="ARBA00022441"/>
    </source>
</evidence>
<gene>
    <name evidence="2" type="primary">KLHL29</name>
    <name evidence="2" type="ORF">OS493_024709</name>
</gene>
<sequence length="328" mass="36172">MSARKSCSFVEVLVVAGGCDNSSILSNVCCFIPAVGKWTDLSHMKVARWRLQLVTLEDKLFAIGGLRDVCARDPVIPFVERFSGQSNSWDAIEHQPAVHDVELDSFCAVTTGRSSVLLVGGLDPKTNRCTSDVSSVEFKDDSSSVVQLASLFVARAGHCLVLSGDRVYAIGGFQAPHTHVIQDAIRNVECYDMAKDVWTCVQPMNEGRQFAAAVSLNDNIFIFGGCDGHNVLRSCEVYNTKRNRWQHITPMHCSRMKHSAVVHAGKVYIVGGVSSNRAGPVLKSVECYIPEENRWTSEPDMLSGRFDHQCYVAKVGYKFITSVMEKSK</sequence>
<dbReference type="SUPFAM" id="SSF117281">
    <property type="entry name" value="Kelch motif"/>
    <property type="match status" value="2"/>
</dbReference>
<keyword evidence="2" id="KW-0808">Transferase</keyword>
<dbReference type="Gene3D" id="2.120.10.80">
    <property type="entry name" value="Kelch-type beta propeller"/>
    <property type="match status" value="2"/>
</dbReference>
<organism evidence="2 3">
    <name type="scientific">Desmophyllum pertusum</name>
    <dbReference type="NCBI Taxonomy" id="174260"/>
    <lineage>
        <taxon>Eukaryota</taxon>
        <taxon>Metazoa</taxon>
        <taxon>Cnidaria</taxon>
        <taxon>Anthozoa</taxon>
        <taxon>Hexacorallia</taxon>
        <taxon>Scleractinia</taxon>
        <taxon>Caryophylliina</taxon>
        <taxon>Caryophylliidae</taxon>
        <taxon>Desmophyllum</taxon>
    </lineage>
</organism>
<dbReference type="OrthoDB" id="45365at2759"/>
<dbReference type="PANTHER" id="PTHR45632">
    <property type="entry name" value="LD33804P"/>
    <property type="match status" value="1"/>
</dbReference>
<dbReference type="InterPro" id="IPR015915">
    <property type="entry name" value="Kelch-typ_b-propeller"/>
</dbReference>
<dbReference type="Proteomes" id="UP001163046">
    <property type="component" value="Unassembled WGS sequence"/>
</dbReference>
<dbReference type="Pfam" id="PF24681">
    <property type="entry name" value="Kelch_KLHDC2_KLHL20_DRC7"/>
    <property type="match status" value="1"/>
</dbReference>
<dbReference type="EMBL" id="MU826369">
    <property type="protein sequence ID" value="KAJ7378047.1"/>
    <property type="molecule type" value="Genomic_DNA"/>
</dbReference>
<proteinExistence type="predicted"/>